<dbReference type="AlphaFoldDB" id="A0A2G1URB6"/>
<feature type="transmembrane region" description="Helical" evidence="1">
    <location>
        <begin position="34"/>
        <end position="54"/>
    </location>
</feature>
<comment type="caution">
    <text evidence="3">The sequence shown here is derived from an EMBL/GenBank/DDBJ whole genome shotgun (WGS) entry which is preliminary data.</text>
</comment>
<reference evidence="3 4" key="1">
    <citation type="submission" date="2017-09" db="EMBL/GenBank/DDBJ databases">
        <title>The draft genome sequences of Marinobacter sp. PWS21.</title>
        <authorList>
            <person name="Cao J."/>
        </authorList>
    </citation>
    <scope>NUCLEOTIDE SEQUENCE [LARGE SCALE GENOMIC DNA]</scope>
    <source>
        <strain evidence="3 4">PWS21</strain>
    </source>
</reference>
<sequence length="65" mass="6906">MTINMGSADRVIRGIVGVVLIALVFVGPQTPWGWIGIIPLATALIGNCPAYSIFGIKTCKTKPKH</sequence>
<protein>
    <recommendedName>
        <fullName evidence="2">Inner membrane protein YgaP-like transmembrane domain-containing protein</fullName>
    </recommendedName>
</protein>
<evidence type="ECO:0000259" key="2">
    <source>
        <dbReference type="Pfam" id="PF11127"/>
    </source>
</evidence>
<dbReference type="Proteomes" id="UP000231409">
    <property type="component" value="Unassembled WGS sequence"/>
</dbReference>
<accession>A0A2G1URB6</accession>
<evidence type="ECO:0000313" key="3">
    <source>
        <dbReference type="EMBL" id="PHQ17047.1"/>
    </source>
</evidence>
<name>A0A2G1URB6_9GAMM</name>
<keyword evidence="4" id="KW-1185">Reference proteome</keyword>
<gene>
    <name evidence="3" type="ORF">CLH61_00325</name>
</gene>
<dbReference type="RefSeq" id="WP_099612726.1">
    <property type="nucleotide sequence ID" value="NZ_KZ319367.1"/>
</dbReference>
<organism evidence="3 4">
    <name type="scientific">Marinobacter profundi</name>
    <dbReference type="NCBI Taxonomy" id="2666256"/>
    <lineage>
        <taxon>Bacteria</taxon>
        <taxon>Pseudomonadati</taxon>
        <taxon>Pseudomonadota</taxon>
        <taxon>Gammaproteobacteria</taxon>
        <taxon>Pseudomonadales</taxon>
        <taxon>Marinobacteraceae</taxon>
        <taxon>Marinobacter</taxon>
    </lineage>
</organism>
<keyword evidence="1" id="KW-0472">Membrane</keyword>
<feature type="domain" description="Inner membrane protein YgaP-like transmembrane" evidence="2">
    <location>
        <begin position="1"/>
        <end position="62"/>
    </location>
</feature>
<dbReference type="InterPro" id="IPR021309">
    <property type="entry name" value="YgaP-like_TM"/>
</dbReference>
<keyword evidence="1" id="KW-0812">Transmembrane</keyword>
<dbReference type="Pfam" id="PF11127">
    <property type="entry name" value="YgaP-like_TM"/>
    <property type="match status" value="1"/>
</dbReference>
<keyword evidence="1" id="KW-1133">Transmembrane helix</keyword>
<feature type="transmembrane region" description="Helical" evidence="1">
    <location>
        <begin position="12"/>
        <end position="28"/>
    </location>
</feature>
<proteinExistence type="predicted"/>
<evidence type="ECO:0000256" key="1">
    <source>
        <dbReference type="SAM" id="Phobius"/>
    </source>
</evidence>
<dbReference type="EMBL" id="NTFH01000001">
    <property type="protein sequence ID" value="PHQ17047.1"/>
    <property type="molecule type" value="Genomic_DNA"/>
</dbReference>
<evidence type="ECO:0000313" key="4">
    <source>
        <dbReference type="Proteomes" id="UP000231409"/>
    </source>
</evidence>